<organism evidence="1 2">
    <name type="scientific">Nocardia albiluteola</name>
    <dbReference type="NCBI Taxonomy" id="2842303"/>
    <lineage>
        <taxon>Bacteria</taxon>
        <taxon>Bacillati</taxon>
        <taxon>Actinomycetota</taxon>
        <taxon>Actinomycetes</taxon>
        <taxon>Mycobacteriales</taxon>
        <taxon>Nocardiaceae</taxon>
        <taxon>Nocardia</taxon>
    </lineage>
</organism>
<evidence type="ECO:0000313" key="1">
    <source>
        <dbReference type="EMBL" id="MBU3063983.1"/>
    </source>
</evidence>
<sequence length="54" mass="6039">MLISLRNRLRHFNATVDQLTARMFTYEPSEPPGIRPSDTARFGILLGGAAREHG</sequence>
<proteinExistence type="predicted"/>
<accession>A0ABS6B1F8</accession>
<comment type="caution">
    <text evidence="1">The sequence shown here is derived from an EMBL/GenBank/DDBJ whole genome shotgun (WGS) entry which is preliminary data.</text>
</comment>
<reference evidence="1 2" key="1">
    <citation type="submission" date="2021-06" db="EMBL/GenBank/DDBJ databases">
        <title>Actinomycetes sequencing.</title>
        <authorList>
            <person name="Shan Q."/>
        </authorList>
    </citation>
    <scope>NUCLEOTIDE SEQUENCE [LARGE SCALE GENOMIC DNA]</scope>
    <source>
        <strain evidence="1 2">NEAU-G5</strain>
    </source>
</reference>
<protein>
    <submittedName>
        <fullName evidence="1">Uncharacterized protein</fullName>
    </submittedName>
</protein>
<evidence type="ECO:0000313" key="2">
    <source>
        <dbReference type="Proteomes" id="UP000733379"/>
    </source>
</evidence>
<dbReference type="Proteomes" id="UP000733379">
    <property type="component" value="Unassembled WGS sequence"/>
</dbReference>
<dbReference type="RefSeq" id="WP_215918977.1">
    <property type="nucleotide sequence ID" value="NZ_JAHKNI010000007.1"/>
</dbReference>
<name>A0ABS6B1F8_9NOCA</name>
<keyword evidence="2" id="KW-1185">Reference proteome</keyword>
<dbReference type="EMBL" id="JAHKNI010000007">
    <property type="protein sequence ID" value="MBU3063983.1"/>
    <property type="molecule type" value="Genomic_DNA"/>
</dbReference>
<gene>
    <name evidence="1" type="ORF">KO481_20930</name>
</gene>